<organism evidence="1 2">
    <name type="scientific">Kosakonia oryzae</name>
    <dbReference type="NCBI Taxonomy" id="497725"/>
    <lineage>
        <taxon>Bacteria</taxon>
        <taxon>Pseudomonadati</taxon>
        <taxon>Pseudomonadota</taxon>
        <taxon>Gammaproteobacteria</taxon>
        <taxon>Enterobacterales</taxon>
        <taxon>Enterobacteriaceae</taxon>
        <taxon>Kosakonia</taxon>
    </lineage>
</organism>
<proteinExistence type="predicted"/>
<protein>
    <submittedName>
        <fullName evidence="1">Uncharacterized protein</fullName>
    </submittedName>
</protein>
<sequence length="88" mass="9918">MLFISNKYFLRKDSVNTSRWVFSAFVCKRDDRKKRPGGEGFIACHAIPGRPVVVGGHGAPTGFTSYQNDLRRRRLTVWASKCGAVERS</sequence>
<dbReference type="EMBL" id="FOKO01000001">
    <property type="protein sequence ID" value="SFB71728.1"/>
    <property type="molecule type" value="Genomic_DNA"/>
</dbReference>
<comment type="caution">
    <text evidence="1">The sequence shown here is derived from an EMBL/GenBank/DDBJ whole genome shotgun (WGS) entry which is preliminary data.</text>
</comment>
<dbReference type="AlphaFoldDB" id="A0AA94KN91"/>
<reference evidence="1 2" key="1">
    <citation type="submission" date="2016-10" db="EMBL/GenBank/DDBJ databases">
        <authorList>
            <person name="Varghese N."/>
            <person name="Submissions S."/>
        </authorList>
    </citation>
    <scope>NUCLEOTIDE SEQUENCE [LARGE SCALE GENOMIC DNA]</scope>
    <source>
        <strain evidence="1 2">CGMCC 1.7012</strain>
    </source>
</reference>
<dbReference type="Proteomes" id="UP000182314">
    <property type="component" value="Unassembled WGS sequence"/>
</dbReference>
<evidence type="ECO:0000313" key="2">
    <source>
        <dbReference type="Proteomes" id="UP000182314"/>
    </source>
</evidence>
<accession>A0AA94KN91</accession>
<name>A0AA94KN91_9ENTR</name>
<evidence type="ECO:0000313" key="1">
    <source>
        <dbReference type="EMBL" id="SFB71728.1"/>
    </source>
</evidence>
<gene>
    <name evidence="1" type="ORF">SAMN05216286_0472</name>
</gene>